<evidence type="ECO:0000313" key="1">
    <source>
        <dbReference type="EMBL" id="CAB4015665.1"/>
    </source>
</evidence>
<comment type="caution">
    <text evidence="1">The sequence shown here is derived from an EMBL/GenBank/DDBJ whole genome shotgun (WGS) entry which is preliminary data.</text>
</comment>
<name>A0A6S7I9Y0_PARCT</name>
<organism evidence="1 2">
    <name type="scientific">Paramuricea clavata</name>
    <name type="common">Red gorgonian</name>
    <name type="synonym">Violescent sea-whip</name>
    <dbReference type="NCBI Taxonomy" id="317549"/>
    <lineage>
        <taxon>Eukaryota</taxon>
        <taxon>Metazoa</taxon>
        <taxon>Cnidaria</taxon>
        <taxon>Anthozoa</taxon>
        <taxon>Octocorallia</taxon>
        <taxon>Malacalcyonacea</taxon>
        <taxon>Plexauridae</taxon>
        <taxon>Paramuricea</taxon>
    </lineage>
</organism>
<protein>
    <submittedName>
        <fullName evidence="1">Uncharacterized protein</fullName>
    </submittedName>
</protein>
<gene>
    <name evidence="1" type="ORF">PACLA_8A032772</name>
</gene>
<feature type="non-terminal residue" evidence="1">
    <location>
        <position position="1"/>
    </location>
</feature>
<dbReference type="EMBL" id="CACRXK020008798">
    <property type="protein sequence ID" value="CAB4015665.1"/>
    <property type="molecule type" value="Genomic_DNA"/>
</dbReference>
<sequence>VIEIDALWKFLLRHAMRITAGEQEDVVCPLVSITLGIMVVALGLLLPFPAVADTKAGSATGA</sequence>
<keyword evidence="2" id="KW-1185">Reference proteome</keyword>
<evidence type="ECO:0000313" key="2">
    <source>
        <dbReference type="Proteomes" id="UP001152795"/>
    </source>
</evidence>
<dbReference type="AlphaFoldDB" id="A0A6S7I9Y0"/>
<dbReference type="Proteomes" id="UP001152795">
    <property type="component" value="Unassembled WGS sequence"/>
</dbReference>
<reference evidence="1" key="1">
    <citation type="submission" date="2020-04" db="EMBL/GenBank/DDBJ databases">
        <authorList>
            <person name="Alioto T."/>
            <person name="Alioto T."/>
            <person name="Gomez Garrido J."/>
        </authorList>
    </citation>
    <scope>NUCLEOTIDE SEQUENCE</scope>
    <source>
        <strain evidence="1">A484AB</strain>
    </source>
</reference>
<accession>A0A6S7I9Y0</accession>
<proteinExistence type="predicted"/>